<evidence type="ECO:0000256" key="2">
    <source>
        <dbReference type="ARBA" id="ARBA00022741"/>
    </source>
</evidence>
<evidence type="ECO:0000256" key="1">
    <source>
        <dbReference type="ARBA" id="ARBA00006270"/>
    </source>
</evidence>
<evidence type="ECO:0000256" key="3">
    <source>
        <dbReference type="ARBA" id="ARBA00023134"/>
    </source>
</evidence>
<proteinExistence type="inferred from homology"/>
<dbReference type="Gene3D" id="3.40.50.300">
    <property type="entry name" value="P-loop containing nucleotide triphosphate hydrolases"/>
    <property type="match status" value="1"/>
</dbReference>
<dbReference type="SUPFAM" id="SSF52540">
    <property type="entry name" value="P-loop containing nucleoside triphosphate hydrolases"/>
    <property type="match status" value="1"/>
</dbReference>
<dbReference type="Pfam" id="PF00071">
    <property type="entry name" value="Ras"/>
    <property type="match status" value="1"/>
</dbReference>
<dbReference type="GO" id="GO:0005829">
    <property type="term" value="C:cytosol"/>
    <property type="evidence" value="ECO:0007669"/>
    <property type="project" value="GOC"/>
</dbReference>
<sequence length="86" mass="9923">IMAGKLSLFKVILLGDGGVGNSSLMNRYVTNKFDAQLFHTIGVEFLNKDLEVDGHFVTMQIWDTAGLHFESLHQPFFMKFFFFFLR</sequence>
<dbReference type="InterPro" id="IPR027417">
    <property type="entry name" value="P-loop_NTPase"/>
</dbReference>
<dbReference type="GO" id="GO:0005764">
    <property type="term" value="C:lysosome"/>
    <property type="evidence" value="ECO:0007669"/>
    <property type="project" value="TreeGrafter"/>
</dbReference>
<reference evidence="4" key="1">
    <citation type="submission" date="2023-09" db="UniProtKB">
        <authorList>
            <consortium name="Ensembl"/>
        </authorList>
    </citation>
    <scope>IDENTIFICATION</scope>
</reference>
<comment type="similarity">
    <text evidence="1">Belongs to the small GTPase superfamily. Rab family.</text>
</comment>
<keyword evidence="2" id="KW-0547">Nucleotide-binding</keyword>
<dbReference type="AlphaFoldDB" id="A0A8C0WED4"/>
<evidence type="ECO:0000313" key="4">
    <source>
        <dbReference type="Ensembl" id="ENSCCNP00000009445.1"/>
    </source>
</evidence>
<accession>A0A8C0WED4</accession>
<dbReference type="GO" id="GO:0003924">
    <property type="term" value="F:GTPase activity"/>
    <property type="evidence" value="ECO:0007669"/>
    <property type="project" value="InterPro"/>
</dbReference>
<dbReference type="PANTHER" id="PTHR47981:SF9">
    <property type="entry name" value="RAS-RELATED PROTEIN RAB-9A"/>
    <property type="match status" value="1"/>
</dbReference>
<dbReference type="Ensembl" id="ENSCCNT00000012426.1">
    <property type="protein sequence ID" value="ENSCCNP00000009445.1"/>
    <property type="gene ID" value="ENSCCNG00000009961.1"/>
</dbReference>
<dbReference type="SMART" id="SM00175">
    <property type="entry name" value="RAB"/>
    <property type="match status" value="1"/>
</dbReference>
<dbReference type="InterPro" id="IPR001806">
    <property type="entry name" value="Small_GTPase"/>
</dbReference>
<dbReference type="GO" id="GO:0005770">
    <property type="term" value="C:late endosome"/>
    <property type="evidence" value="ECO:0007669"/>
    <property type="project" value="TreeGrafter"/>
</dbReference>
<organism evidence="4">
    <name type="scientific">Castor canadensis</name>
    <name type="common">American beaver</name>
    <dbReference type="NCBI Taxonomy" id="51338"/>
    <lineage>
        <taxon>Eukaryota</taxon>
        <taxon>Metazoa</taxon>
        <taxon>Chordata</taxon>
        <taxon>Craniata</taxon>
        <taxon>Vertebrata</taxon>
        <taxon>Euteleostomi</taxon>
        <taxon>Mammalia</taxon>
        <taxon>Eutheria</taxon>
        <taxon>Euarchontoglires</taxon>
        <taxon>Glires</taxon>
        <taxon>Rodentia</taxon>
        <taxon>Castorimorpha</taxon>
        <taxon>Castoridae</taxon>
        <taxon>Castor</taxon>
    </lineage>
</organism>
<keyword evidence="3" id="KW-0342">GTP-binding</keyword>
<dbReference type="GO" id="GO:0005525">
    <property type="term" value="F:GTP binding"/>
    <property type="evidence" value="ECO:0007669"/>
    <property type="project" value="UniProtKB-KW"/>
</dbReference>
<dbReference type="GO" id="GO:0042147">
    <property type="term" value="P:retrograde transport, endosome to Golgi"/>
    <property type="evidence" value="ECO:0007669"/>
    <property type="project" value="TreeGrafter"/>
</dbReference>
<dbReference type="PRINTS" id="PR00449">
    <property type="entry name" value="RASTRNSFRMNG"/>
</dbReference>
<protein>
    <submittedName>
        <fullName evidence="4">Uncharacterized protein</fullName>
    </submittedName>
</protein>
<dbReference type="PROSITE" id="PS51419">
    <property type="entry name" value="RAB"/>
    <property type="match status" value="1"/>
</dbReference>
<dbReference type="GO" id="GO:0045335">
    <property type="term" value="C:phagocytic vesicle"/>
    <property type="evidence" value="ECO:0007669"/>
    <property type="project" value="TreeGrafter"/>
</dbReference>
<dbReference type="PANTHER" id="PTHR47981">
    <property type="entry name" value="RAB FAMILY"/>
    <property type="match status" value="1"/>
</dbReference>
<name>A0A8C0WED4_CASCN</name>